<sequence>MDVKKSVTIFILASVFWLIIFTFFFGIDSAKNTSLKNKFGLDDEKSSFKKDSYTREQKEFIELFQSSFEDR</sequence>
<feature type="transmembrane region" description="Helical" evidence="1">
    <location>
        <begin position="6"/>
        <end position="27"/>
    </location>
</feature>
<keyword evidence="3" id="KW-1185">Reference proteome</keyword>
<dbReference type="RefSeq" id="WP_130605463.1">
    <property type="nucleotide sequence ID" value="NZ_AP019368.1"/>
</dbReference>
<evidence type="ECO:0000313" key="2">
    <source>
        <dbReference type="EMBL" id="BBH51683.1"/>
    </source>
</evidence>
<evidence type="ECO:0000313" key="3">
    <source>
        <dbReference type="Proteomes" id="UP000291236"/>
    </source>
</evidence>
<keyword evidence="1" id="KW-0812">Transmembrane</keyword>
<evidence type="ECO:0000256" key="1">
    <source>
        <dbReference type="SAM" id="Phobius"/>
    </source>
</evidence>
<keyword evidence="1" id="KW-1133">Transmembrane helix</keyword>
<protein>
    <submittedName>
        <fullName evidence="2">Uncharacterized protein</fullName>
    </submittedName>
</protein>
<dbReference type="AlphaFoldDB" id="A0A4P2VFU5"/>
<accession>A0A4P2VFU5</accession>
<dbReference type="KEGG" id="sbf:JCM31447_309500"/>
<keyword evidence="1" id="KW-0472">Membrane</keyword>
<name>A0A4P2VFU5_FLUSA</name>
<gene>
    <name evidence="2" type="ORF">JCM31447_309500</name>
</gene>
<organism evidence="2 3">
    <name type="scientific">Fluviispira sanaruensis</name>
    <dbReference type="NCBI Taxonomy" id="2493639"/>
    <lineage>
        <taxon>Bacteria</taxon>
        <taxon>Pseudomonadati</taxon>
        <taxon>Bdellovibrionota</taxon>
        <taxon>Oligoflexia</taxon>
        <taxon>Silvanigrellales</taxon>
        <taxon>Silvanigrellaceae</taxon>
        <taxon>Fluviispira</taxon>
    </lineage>
</organism>
<reference evidence="2 3" key="1">
    <citation type="submission" date="2018-12" db="EMBL/GenBank/DDBJ databases">
        <title>Rubrispira sanarue gen. nov., sp., nov., a member of the order Silvanigrellales, isolated from a brackish lake in Hamamatsu Japan.</title>
        <authorList>
            <person name="Maejima Y."/>
            <person name="Iino T."/>
            <person name="Muraguchi Y."/>
            <person name="Fukuda K."/>
            <person name="Nojiri H."/>
            <person name="Ohkuma M."/>
            <person name="Moriuchi R."/>
            <person name="Dohra H."/>
            <person name="Kimbara K."/>
            <person name="Shintani M."/>
        </authorList>
    </citation>
    <scope>NUCLEOTIDE SEQUENCE [LARGE SCALE GENOMIC DNA]</scope>
    <source>
        <strain evidence="2 3">RF1110005</strain>
    </source>
</reference>
<proteinExistence type="predicted"/>
<dbReference type="EMBL" id="AP019368">
    <property type="protein sequence ID" value="BBH51683.1"/>
    <property type="molecule type" value="Genomic_DNA"/>
</dbReference>
<dbReference type="Proteomes" id="UP000291236">
    <property type="component" value="Chromosome"/>
</dbReference>